<feature type="domain" description="Response regulatory" evidence="2">
    <location>
        <begin position="8"/>
        <end position="136"/>
    </location>
</feature>
<feature type="modified residue" description="4-aspartylphosphate" evidence="1">
    <location>
        <position position="69"/>
    </location>
</feature>
<dbReference type="InterPro" id="IPR011006">
    <property type="entry name" value="CheY-like_superfamily"/>
</dbReference>
<comment type="caution">
    <text evidence="3">The sequence shown here is derived from an EMBL/GenBank/DDBJ whole genome shotgun (WGS) entry which is preliminary data.</text>
</comment>
<dbReference type="Proteomes" id="UP000753908">
    <property type="component" value="Unassembled WGS sequence"/>
</dbReference>
<dbReference type="AlphaFoldDB" id="A0A951PL76"/>
<dbReference type="SMART" id="SM00448">
    <property type="entry name" value="REC"/>
    <property type="match status" value="1"/>
</dbReference>
<dbReference type="PROSITE" id="PS50110">
    <property type="entry name" value="RESPONSE_REGULATORY"/>
    <property type="match status" value="1"/>
</dbReference>
<name>A0A951PL76_9CYAN</name>
<proteinExistence type="predicted"/>
<evidence type="ECO:0000259" key="2">
    <source>
        <dbReference type="PROSITE" id="PS50110"/>
    </source>
</evidence>
<reference evidence="3" key="1">
    <citation type="submission" date="2021-05" db="EMBL/GenBank/DDBJ databases">
        <authorList>
            <person name="Pietrasiak N."/>
            <person name="Ward R."/>
            <person name="Stajich J.E."/>
            <person name="Kurbessoian T."/>
        </authorList>
    </citation>
    <scope>NUCLEOTIDE SEQUENCE</scope>
    <source>
        <strain evidence="3">CPER-KK1</strain>
    </source>
</reference>
<keyword evidence="1" id="KW-0597">Phosphoprotein</keyword>
<dbReference type="Gene3D" id="3.40.50.2300">
    <property type="match status" value="1"/>
</dbReference>
<dbReference type="InterPro" id="IPR001789">
    <property type="entry name" value="Sig_transdc_resp-reg_receiver"/>
</dbReference>
<dbReference type="CDD" id="cd17557">
    <property type="entry name" value="REC_Rcp-like"/>
    <property type="match status" value="1"/>
</dbReference>
<evidence type="ECO:0000313" key="4">
    <source>
        <dbReference type="Proteomes" id="UP000753908"/>
    </source>
</evidence>
<evidence type="ECO:0000313" key="3">
    <source>
        <dbReference type="EMBL" id="MBW4545209.1"/>
    </source>
</evidence>
<evidence type="ECO:0000256" key="1">
    <source>
        <dbReference type="PROSITE-ProRule" id="PRU00169"/>
    </source>
</evidence>
<sequence>MNNSYSSTILLVEDDPGDVFRIQRAFRKTNLVSSLEVVTDGEKAIYYLSGQEPYQDRDRYPLPSLMLLDLKLPRRSGFEVLSWLRNESNLKYLPVVVLTSSDQKVDIERAYALGANSYLTKPPAPNALLEMVRVVELYWLSFNHSLGQE</sequence>
<dbReference type="GO" id="GO:0000160">
    <property type="term" value="P:phosphorelay signal transduction system"/>
    <property type="evidence" value="ECO:0007669"/>
    <property type="project" value="InterPro"/>
</dbReference>
<dbReference type="PANTHER" id="PTHR44520">
    <property type="entry name" value="RESPONSE REGULATOR RCP1-RELATED"/>
    <property type="match status" value="1"/>
</dbReference>
<accession>A0A951PL76</accession>
<dbReference type="EMBL" id="JAHHIF010000013">
    <property type="protein sequence ID" value="MBW4545209.1"/>
    <property type="molecule type" value="Genomic_DNA"/>
</dbReference>
<dbReference type="PANTHER" id="PTHR44520:SF1">
    <property type="entry name" value="TWO-COMPONENT SYSTEM REGULATORY PROTEIN"/>
    <property type="match status" value="1"/>
</dbReference>
<dbReference type="Pfam" id="PF00072">
    <property type="entry name" value="Response_reg"/>
    <property type="match status" value="1"/>
</dbReference>
<dbReference type="SUPFAM" id="SSF52172">
    <property type="entry name" value="CheY-like"/>
    <property type="match status" value="1"/>
</dbReference>
<dbReference type="InterPro" id="IPR052893">
    <property type="entry name" value="TCS_response_regulator"/>
</dbReference>
<reference evidence="3" key="2">
    <citation type="journal article" date="2022" name="Microbiol. Resour. Announc.">
        <title>Metagenome Sequencing to Explore Phylogenomics of Terrestrial Cyanobacteria.</title>
        <authorList>
            <person name="Ward R.D."/>
            <person name="Stajich J.E."/>
            <person name="Johansen J.R."/>
            <person name="Huntemann M."/>
            <person name="Clum A."/>
            <person name="Foster B."/>
            <person name="Foster B."/>
            <person name="Roux S."/>
            <person name="Palaniappan K."/>
            <person name="Varghese N."/>
            <person name="Mukherjee S."/>
            <person name="Reddy T.B.K."/>
            <person name="Daum C."/>
            <person name="Copeland A."/>
            <person name="Chen I.A."/>
            <person name="Ivanova N.N."/>
            <person name="Kyrpides N.C."/>
            <person name="Shapiro N."/>
            <person name="Eloe-Fadrosh E.A."/>
            <person name="Pietrasiak N."/>
        </authorList>
    </citation>
    <scope>NUCLEOTIDE SEQUENCE</scope>
    <source>
        <strain evidence="3">CPER-KK1</strain>
    </source>
</reference>
<protein>
    <submittedName>
        <fullName evidence="3">Response regulator</fullName>
    </submittedName>
</protein>
<organism evidence="3 4">
    <name type="scientific">Symplocastrum torsivum CPER-KK1</name>
    <dbReference type="NCBI Taxonomy" id="450513"/>
    <lineage>
        <taxon>Bacteria</taxon>
        <taxon>Bacillati</taxon>
        <taxon>Cyanobacteriota</taxon>
        <taxon>Cyanophyceae</taxon>
        <taxon>Oscillatoriophycideae</taxon>
        <taxon>Oscillatoriales</taxon>
        <taxon>Microcoleaceae</taxon>
        <taxon>Symplocastrum</taxon>
    </lineage>
</organism>
<gene>
    <name evidence="3" type="ORF">KME25_12290</name>
</gene>